<dbReference type="Proteomes" id="UP000224317">
    <property type="component" value="Unassembled WGS sequence"/>
</dbReference>
<sequence>MKNEREIFLIDSNSLMTPCRFYYAFDLVPAYWKELAKHIDSGQVVILDMVKDEIEKGQDELAEWIKGNNALKIISHVSDETIKKYQDIMQYIGASGFYRDTALHTWAQAYIADPWLIAAAEANGYTIVTEEVPSGGLSRKTPNKSAKIPDVALHFGVKTIGVFEMMRKLNIRIDK</sequence>
<dbReference type="RefSeq" id="WP_099413276.1">
    <property type="nucleotide sequence ID" value="NZ_PDYH01000022.1"/>
</dbReference>
<evidence type="ECO:0000313" key="1">
    <source>
        <dbReference type="EMBL" id="PHU40327.1"/>
    </source>
</evidence>
<comment type="caution">
    <text evidence="1">The sequence shown here is derived from an EMBL/GenBank/DDBJ whole genome shotgun (WGS) entry which is preliminary data.</text>
</comment>
<dbReference type="EMBL" id="PDYH01000022">
    <property type="protein sequence ID" value="PHU40327.1"/>
    <property type="molecule type" value="Genomic_DNA"/>
</dbReference>
<keyword evidence="2" id="KW-1185">Reference proteome</keyword>
<dbReference type="Pfam" id="PF14367">
    <property type="entry name" value="DUF4411"/>
    <property type="match status" value="1"/>
</dbReference>
<dbReference type="AlphaFoldDB" id="A0A2G3EAS9"/>
<dbReference type="InterPro" id="IPR016541">
    <property type="entry name" value="UCP008505"/>
</dbReference>
<proteinExistence type="predicted"/>
<reference evidence="1" key="1">
    <citation type="submission" date="2017-10" db="EMBL/GenBank/DDBJ databases">
        <title>Resolving the taxonomy of Roseburia spp., Eubacterium rectale and Agathobacter spp. through phylogenomic analysis.</title>
        <authorList>
            <person name="Sheridan P.O."/>
            <person name="Walker A.W."/>
            <person name="Duncan S.H."/>
            <person name="Scott K.P."/>
            <person name="Toole P.W.O."/>
            <person name="Luis P."/>
            <person name="Flint H.J."/>
        </authorList>
    </citation>
    <scope>NUCLEOTIDE SEQUENCE [LARGE SCALE GENOMIC DNA]</scope>
    <source>
        <strain evidence="1">JK10</strain>
    </source>
</reference>
<name>A0A2G3EAS9_9FIRM</name>
<gene>
    <name evidence="1" type="ORF">CSX00_07075</name>
</gene>
<protein>
    <submittedName>
        <fullName evidence="1">Twitching motility protein PilT</fullName>
    </submittedName>
</protein>
<evidence type="ECO:0000313" key="2">
    <source>
        <dbReference type="Proteomes" id="UP000224317"/>
    </source>
</evidence>
<organism evidence="1 2">
    <name type="scientific">Pseudobutyrivibrio ruminis</name>
    <dbReference type="NCBI Taxonomy" id="46206"/>
    <lineage>
        <taxon>Bacteria</taxon>
        <taxon>Bacillati</taxon>
        <taxon>Bacillota</taxon>
        <taxon>Clostridia</taxon>
        <taxon>Lachnospirales</taxon>
        <taxon>Lachnospiraceae</taxon>
        <taxon>Pseudobutyrivibrio</taxon>
    </lineage>
</organism>
<accession>A0A2G3EAS9</accession>